<sequence length="182" mass="20484">MTEPLNPLAVRISTPARESFLSRGFYQLEESSLYVPIGAGDRRRNYFSSLESEHVRFDIDRTGRLMFIEVIAARSTWVVSDNFELPVWAQPADIRFLGFRTSIPDPRILTDETRQRLLLRFSSATPEQYVSLADNVILTVDGRGAITSVIVNDIVDDLAGREIARFRAGLRTEPPVSAIAQV</sequence>
<dbReference type="EMBL" id="PQAP01000009">
    <property type="protein sequence ID" value="PWB75442.1"/>
    <property type="molecule type" value="Genomic_DNA"/>
</dbReference>
<evidence type="ECO:0000313" key="2">
    <source>
        <dbReference type="Proteomes" id="UP000250918"/>
    </source>
</evidence>
<evidence type="ECO:0000313" key="1">
    <source>
        <dbReference type="EMBL" id="PWB75442.1"/>
    </source>
</evidence>
<accession>A0A855XA50</accession>
<reference evidence="1 2" key="1">
    <citation type="journal article" date="2018" name="ISME J.">
        <title>A methanotrophic archaeon couples anaerobic oxidation of methane to Fe(III) reduction.</title>
        <authorList>
            <person name="Cai C."/>
            <person name="Leu A.O."/>
            <person name="Xie G.J."/>
            <person name="Guo J."/>
            <person name="Feng Y."/>
            <person name="Zhao J.X."/>
            <person name="Tyson G.W."/>
            <person name="Yuan Z."/>
            <person name="Hu S."/>
        </authorList>
    </citation>
    <scope>NUCLEOTIDE SEQUENCE [LARGE SCALE GENOMIC DNA]</scope>
    <source>
        <strain evidence="1">FeB_12</strain>
    </source>
</reference>
<dbReference type="Proteomes" id="UP000250918">
    <property type="component" value="Unassembled WGS sequence"/>
</dbReference>
<comment type="caution">
    <text evidence="1">The sequence shown here is derived from an EMBL/GenBank/DDBJ whole genome shotgun (WGS) entry which is preliminary data.</text>
</comment>
<protein>
    <submittedName>
        <fullName evidence="1">Uncharacterized protein</fullName>
    </submittedName>
</protein>
<organism evidence="1 2">
    <name type="scientific">candidate division GN15 bacterium</name>
    <dbReference type="NCBI Taxonomy" id="2072418"/>
    <lineage>
        <taxon>Bacteria</taxon>
        <taxon>candidate division GN15</taxon>
    </lineage>
</organism>
<gene>
    <name evidence="1" type="ORF">C3F09_02285</name>
</gene>
<name>A0A855XA50_9BACT</name>
<proteinExistence type="predicted"/>
<dbReference type="AlphaFoldDB" id="A0A855XA50"/>